<dbReference type="InterPro" id="IPR023213">
    <property type="entry name" value="CAT-like_dom_sf"/>
</dbReference>
<dbReference type="InterPro" id="IPR010060">
    <property type="entry name" value="NRPS_synth"/>
</dbReference>
<feature type="domain" description="Carrier" evidence="7">
    <location>
        <begin position="2524"/>
        <end position="2599"/>
    </location>
</feature>
<dbReference type="Gene3D" id="3.30.559.10">
    <property type="entry name" value="Chloramphenicol acetyltransferase-like domain"/>
    <property type="match status" value="7"/>
</dbReference>
<dbReference type="InterPro" id="IPR029058">
    <property type="entry name" value="AB_hydrolase_fold"/>
</dbReference>
<dbReference type="NCBIfam" id="NF003417">
    <property type="entry name" value="PRK04813.1"/>
    <property type="match status" value="5"/>
</dbReference>
<dbReference type="PROSITE" id="PS50075">
    <property type="entry name" value="CARRIER"/>
    <property type="match status" value="5"/>
</dbReference>
<dbReference type="Pfam" id="PF00975">
    <property type="entry name" value="Thioesterase"/>
    <property type="match status" value="1"/>
</dbReference>
<dbReference type="Proteomes" id="UP000483802">
    <property type="component" value="Unassembled WGS sequence"/>
</dbReference>
<accession>A0A6L6X3X9</accession>
<evidence type="ECO:0000256" key="2">
    <source>
        <dbReference type="ARBA" id="ARBA00006432"/>
    </source>
</evidence>
<dbReference type="NCBIfam" id="TIGR01733">
    <property type="entry name" value="AA-adenyl-dom"/>
    <property type="match status" value="5"/>
</dbReference>
<dbReference type="SUPFAM" id="SSF52777">
    <property type="entry name" value="CoA-dependent acyltransferases"/>
    <property type="match status" value="14"/>
</dbReference>
<proteinExistence type="inferred from homology"/>
<evidence type="ECO:0000256" key="4">
    <source>
        <dbReference type="ARBA" id="ARBA00022553"/>
    </source>
</evidence>
<dbReference type="SMART" id="SM00823">
    <property type="entry name" value="PKS_PP"/>
    <property type="match status" value="5"/>
</dbReference>
<dbReference type="InterPro" id="IPR006162">
    <property type="entry name" value="Ppantetheine_attach_site"/>
</dbReference>
<dbReference type="SUPFAM" id="SSF47336">
    <property type="entry name" value="ACP-like"/>
    <property type="match status" value="5"/>
</dbReference>
<sequence length="6544" mass="698147">MIPLSYAQRRLWFIDRFEGPSATYNLPFVIQLTGALDTRALASAVRDVVARHESLRTLIVESPDGVPEQRIVPKEEMCLEVPLVEVAPDDAAAAVSTAAGHVFTLAEDIPVRATLFRTGPREHRLLFLAHHIATDGESMGPLVRDLTAAYTARVTGGRPDWPELPVQYADYTMWQRELLGEEDDPDSVLATQLSHWRDELAGAPQPLRLPTDRPRPPVAGHHGDTVEFTVDAELFAEAEQLARHTRATLPMVFQTALAALLQQLGAGEDISIGSTVAGRMDNQLNDLVGFFVNTWVLRTDLSGTPTFTDLIAQVSQKAMAAYDQQDAPFERLVEALNPERSTAYHSLFQTMFTWENHRSVAVRLPGGVTGTCTGLPTATAKFDLEFSFFADPAEPGLTITLEYATDLFDRSTAENIAARYERLVRQLVRDPSLPVALADVLAPAERELMLHGRNDTREPAPDLTVARLVERQAASTPDAVAVVHDDTELTYAELDARADRIARRLAGRGAGPGTVVGLALPRTEDLVAGMLGILKAGAAYLPIDPKYPGTRLDHILRDARPALVLTDAETAPVLPATDVPTLFVGDAAQNDTDTADTEPAPARPADAAYVMYTSGSTGTPKGVTITHRDVVNGVLRLADVVGIGAGTRTLAGTSVNFDVSVFETITTLAAGGTLEVVRDVLVIGERGGWTGGVLSTVPSVFAELLDQAGGKIDADAVVFAGEALPASLVRRVRELMPGTRIVNCYGQTESFYATAFAATEWTGTAGAPIGRPLGNMRTYVLGPGLRPVAPGVVGELYVAGNVARGYHGRPALTAERFVAEPFGPAGSRMYRTGDLARWTPDGQLEYVGRDDAQVKVRGFRIEPGEVEAALTAHPGVAQAAVVVRTDRGSTRLVGYVVPQGGTGGLGDVDNLGDLDLDLTALLSVRDLRRFVSGRLPEFMVPSVFVMLDRLPLAPNGKLDHKALPEPEFTGGTYRAPGTPQQEVLAAVYAEVLGLDRVGVDDDFFAIGGDSIRSIQVVSRARAQGVEVTPRQIFECRTVAELAEAAASGPTGPVLEEWEGGGAGFVPLLPNGHYLRDLGPASRRFTMSMVVDLPAGIDEDGLVAVLGAVFDRHDALRSRLVVGERTGLEVAEPGAVDVVTLLRRVVATDGVRGQAWRARAAAELDAAAGELDPERGVMARFVWFDAGAETAGRLIILLHHWVVDGVSWRILLPDLAEAWQHVREGRTPRLAPVATSLRRWAHALEQEATHARRTAELALWEDIVAGPDPALGARPFDPAVDVQATVEHVSLDLPASVTRPLLTTLPAAYRGGVNDGLLTALALAMARWRAARGEAEPSLLLRLEGHGREEDVVPGADLSRTVGWFTSMYPVRLDVSGVDLDEALAGGPAASDAVKAVKEQLLAVPDKGLGYGMLRHLDPGTAEILARYGDGQVAFNYLGHYAGATAVPEHLRGAGFTQADGTTELLAGLDADMPALASVSVTAYVTDTPDGPRLAGRLDYPTGLLSRADVEELAALWRTALKGLARHAVSADAGGLTPSDVPLVPVGQAELDTWQERCPGLVDVWPPTAMQEGLLFHAEMAGASFDVYQMQLTLHLSGHLDPARLRAAGQALLDRHAGLRTAFVRGDDGRYVRLVQENVALPWTGHDLSGLGETDRERERAALLAKDHLTHFDPARAPLLRMSLIELGDHRFDLVVTAHHVLFDGWSLPLLIQDLLHLYATAGDATALGRARDHRDFLTWLSRVDQDAASAAWSRELAGIDQPTLLVPDPAGAEAETADVALADVPLSAAARSLARRAAELGVTLNTLVQGAWSVVLAGLTGRQDVVFGTTVSGRPPQVDGADEMVGLFINTLPVRVTCAPAATLRELVTGLQERQNALLDHHHHGLADIQQAVGLPALFDTLVVHESFPVDGAGLSGAAATAGIELTGISPQNGAHYPLVVTALAEPHLKVGLEYRPHVFERTQVTRIAARFAHVLDLLASAPDTPVAAVDLLADDEREQILGTWNDTAVAADRPTVFEVFAQQAARTPHAVAVVDGERQMTYAELHERAARLAHLLTARGVGRESMVALALPRSPQQVTAVLAILAAGGVHLPLDASYPPERLAFMLRDSAPVLLVTDSDTAARLPQSPCPRLVLDAPDTAADLATATPAPRTPATHRDALAYVMYTSGSTGTPKGVGVTHRGVVGLALDRRFAGDAHERVLLHSNQAFDASTYELWIPLLRGGTVVVAPPGRLDATGLARIVAERKVTALLVAAGLFKVIAEETPEAFTGVREVWSGGDVMAPTAVERVLSACPGTAVVNAYGPTEATMAATTHRLTGPGETGAVVPVGQPMDNTRAYVLDGALRPVPAGAPGELYLAGEGLARGYVGRAALTAERFVACPYGAPGERMYRTGDVVAWSGEGRLVFRGRADTQVKIRGFRIEPAEVEAALAEHPDVAQAVITVAEDTAGERRLFGYVVPLPSALTDDGLALSVRSRLRDRLPAHLVPASVTVIPKIPLTANGKLDHKALPAPDFAARTTSRAPRTPRERLLCALFAEVLGLERVGVDDNFFDLGGHSLLATRLISRIRTALDTEVELRALFDHPTVAGLAPRLDGTTPTRTPVVRLTDTERPERLPLSYAQQRLWFLDRLDGPSATYNMPLVLHLTGDLDAAALHKALHDLLVRHEPLRTVFPEGPGGTPYQHVLDPARAQVTLTEQRADGADALARAVAETVRHTFDLSTDIPLRARLLRAGPTDAVLVLLLHHIAADGFSLAPLTRDLGAAYAARAEGSAPAWQPLPVSYADYTLWHHRLLGDADDTGSLFSRQYDYWRDQLAHLPQSVTLPADRPRPAVLDHSGDLLTFTLDAELHRGILQLARSAGATPFMVLHAAMAALLTRLGAGEDIPLGSGIAGRPDDSLQDLVGMFVNLQVIRTDTSGDPTFAELLGRVRETSLSALAHQDIPFDALVEKLNPERSSSHHPLFQISLVLQNDGRADFDLPGLRVRVEGAPTGTARCDLVLSFDESYENGMTPAGIEVSAEYSTELFDAATVETALGRLRQLLTAAVADPGRRISRTGLLTAAEHERLLTAHAHDEPTVDATTFPALFQARVRATPQSPAVETAHHAWTYAQLNARANRVAHWLGARGIGPEQPVAVALPRGTDQVAVALGVLKAGAAYLPVDLDYPADRVTYMITDAAPAVLLTTRAAAGDLPADLPADIVAIDAPEVAEAWHEAPDTDPAVPLRPAHPAYVIYTSGSTGRPKGVAVTHTGLAALSATHVTRLAVTEDSRVLQSASPSFDAAFWELVMALTTGATLVVPSQARPVAGELARALAEHRVTHATIPPSVLGTLPDDAPPTLPGLRVLAVAGEACPPALAARWAPGRTLVNAYGPTETTVCASASAPLTGDRVPIGTAVTDTRLLVLDNRLAPVPPGAPGELYVAGPGLARGYLGRTDLTAARFTADPYGPPGTRMYRTGDVVREGADGQLEYLGRSDDQVKVRGLRIEPGEIEAVLGEHHGVARAAVTVRDNRGAAQLVGYVVPTGTGTDADIDLAAGVSAKDLRAFAARRLPDFMVPSAFVLLQALPLTPNGKLDKTALPEPETSADAYRAPQTEAEQALAAAYAEVLGVEQVGVDDDFFAVGGDSIRSIQVVSQARTRGVEVTPRQIFECRTVARLAEAVTSGTPAEPVLAEPAGGGVGFAPLLPVARHITALGGGHDRFAMTMMVDLPVGIDEQGLAATLAAVVDHHDVLRSRLVPGEQPGLEVAAPATVDVAALIRRVPCAGTWQEDTWRRSATAALDAATGELDPAAGDMARFVWYDAGPKTAGRLVIVLHHLVVDGVSWRILLPDLARAWAHLRQGRAPELAPVGTSARQWAHALTEEAARPERIAELELWRAVVEGPDPLLGSRPLDPAVDVRATMDTVELRLPADVTGTLLTAVPAAFHGGVDDGLLTALALAVTRWRTTRGVTQASLLLRLEGHGREEGVVPGADLSRTVGWFTSMYPVRLDVTGCDLDEALAGGAAAGDAVKAVKEQLLALPDKGIGYGLLRHLNPQTAPVLGAHEAGQVTFNYLGRFTAQDEPDQPGAGFTPVTGGEDLTAGLDADMPALGTLEVNSYVVDGPHGPRLTAEFGFPAGLLTREEVTELVTLWRTALEGLVRHVAEPGAGGLTPSDVPLADVTQSDLKNWEERHPGLADVWPLTPAQSGILFHSMLADTSFDAYHMQFVLHLSGAVEPERMRSAAQGLLDRYANLRTAFVTSSAGEQVQLVLDHVDLPWRLVDLRSVPDADRDEQVGRLAADDASRHFDPALAPLLRMTLVLTGEKRAELILAAHHALMDGWSLPLLLRDLMRGYAAGGDLSALPRIRPYRDFLSWRARQDPGASARAWAKELDGLTEPTLLAPAATEQSAPGEVEVPLDTTTAQDLARRAGELGVTVNTLLQGAWGVLLGRLTGRQDVVFGAVVSGRPPHVTGADEMVGLFINTLPVRMRLSARGTLADVLGALQERQAALLDHHQHSLSEIQEATGLGNLFDTVVAFESYPIDRDGMAEAHAQAGVTITGLRPQSGTHYPVTVFGVAEPRLRVALQYQGDLFTVEEAERLAARLARVLTHLAADPHAPLSALDLLDEGEHSLLRRHFHATAAEVPRQSLVSLFEAQAARTPKATAVVHEGERLTYGELNERANRLARHLVARGIGPDTLVAVVLPRTPRLVAATLAVLKTGAAYVPLDPGHPSARRRHVLATADPHLILTDGATAAALPPDTTGTCLLLDSTDVSVHAAGDLDDSERTRPLFPDDLAYQIFTSGSTGVPKGVGITHATVVNDLHSLVRRVEIEPGRRVLAGTSVGFDVAVFEWFGALTTGAAIEIVRDVLALADRDDWDLDVISTVPSAFAELLDHLRAVTSLKTVVFAGEALPAALVHRIRETLPDVRIVNAYGQSESFYATTCTAGQGRQDTASTPIGTPLGNVRTHVLDPGLHPVPPGVVGELYVAGHIGRGYHRRPDLTAERFVADPWGPPGARMYRTGDLARWSEDGQLEYAGRTDTQIKIRGVRVEPAEVESALVAHPQVSQAAVVARGSAGSAHLLVAYVVPAAGGDTPTAADLRTHAAGHLPAAMVPTAFVTLDRLPLSPNGKLDHRALPEPDLAAGVGHRAPRTPRQEALAVLFAEVLGVERVGVDDNFFDLGGHSLLATRLVGRVRSALGAELPIRAVFAAPTVAGLAARLDGGTRVRPPLERAAPRPERVPLSFAQQRLWFLHKYEGPSATYNLPLPLRLRGELDTGTLTAAVRDVVARHESLRTVFAEDDSGTPCQQTVPAAQVRLDVPVVDVADEEVGDSVAEFAGYRFDLGNEIPVRAKILRIAEQDHVLVLMPHHIACDGASMAPLVRDLSTAYAARVTGTAPAWPPLPAQYADYTLWQRHLLGAEDDPDSLLAAQCGYWRAELDGVPQPLPLPTDRARPQVTGHHGDAVELPALPPAVWTRVERLARERGATASIVLQAALAVLLHGLSGEDDLTIGSPIANRTDDNLTDMVGFFVNTWVLRARLGGDLTFAGLVDQVRTKSLAAYDHQDVPFERLVEILRPQRSTAYSPLFQVAFAWQNYAPSDLGLPGLRAEVVETHNRTTKFTLSFNLAELPGRGVAGALEYATDLFDRSTAHAIADRYVRLIEHLAAEPHTHLGRFDLLEPGERERILEEWNDTALPRAARSVPELFAEQAARTPDALAVVDGTRRLTYRELAERADRLARVLTGHGVGRESVVGYALPRSLEQVTAVLAVLKAGGTYLPLDPDHPAERLAFMLQDSAPTLVLTDSATADRLPPGDVPHLVLDAAETLAETAGGTRAPAGDADQRMASAGHADRHTASAGHADHLAYIMYTSGSTGTPKGVGVTHRAVAGLALDRRFAGDAHERVLLHSNQAFDASTYELWTPLLRGGTVVLAPPGLLDAEALSRLIAAERVSAAFVTIGLFKVIAETRPECFAGLRQVWTGGDVVPPAVVRRVLNACPDLQVVDVYGPTETTTFATSHPVPRDGDLPERLPIGQPMDNTRAYVLDGALRPVPAAVPGELYLAGEGLARGYVGRAALTAERFVACPYGAPGERMYRTGDVVAWSGEGRLVFRGRADTQVKIRGFRIEPAEVEAALAEHPDVAQAVITVAGDATDIAGRHLVAYVVPVDATAAAPAAEPVEPAGTTGTTGTAELDAALRDFAAGRLPAYMVPSVFVPIERLPLTPNGKVDHRALPRPEHPAGADAHQAPRTVQEEVLARLFAQILGVERVGVDDNFFDLGGHSLGATRLVGHLRRMLHVDVPVRMVFETPTVAALAARLGAGADPAGPTDPFGVVMPLKGGGAKPPVWFLPPGSGLAWSYLGMARHLGDRPVYGIQARGFDGSPVPESFEAMVVDYAEQILAVQPEGPFQMIGHSLGGPLAHAVAAELQARGHEVPVVVILDAVPSDWFAQHREAVRLDRSQAREFLDSHLPGAEDSEDRRSIIENGSALMVRHVQMVGEFSQPTYRGTVLFFRATRSTGPQAGLWAPHVQGDVHAYDIDATHYGLTEPEPAAEICAVVNRHLCD</sequence>
<dbReference type="GO" id="GO:0017000">
    <property type="term" value="P:antibiotic biosynthetic process"/>
    <property type="evidence" value="ECO:0007669"/>
    <property type="project" value="UniProtKB-KW"/>
</dbReference>
<protein>
    <submittedName>
        <fullName evidence="8">Amino acid adenylation domain-containing protein</fullName>
    </submittedName>
</protein>
<dbReference type="FunFam" id="3.30.300.30:FF:000010">
    <property type="entry name" value="Enterobactin synthetase component F"/>
    <property type="match status" value="3"/>
</dbReference>
<dbReference type="CDD" id="cd19540">
    <property type="entry name" value="LCL_NRPS-like"/>
    <property type="match status" value="3"/>
</dbReference>
<dbReference type="GO" id="GO:0031177">
    <property type="term" value="F:phosphopantetheine binding"/>
    <property type="evidence" value="ECO:0007669"/>
    <property type="project" value="InterPro"/>
</dbReference>
<dbReference type="InterPro" id="IPR045851">
    <property type="entry name" value="AMP-bd_C_sf"/>
</dbReference>
<dbReference type="FunFam" id="3.30.300.30:FF:000015">
    <property type="entry name" value="Nonribosomal peptide synthase SidD"/>
    <property type="match status" value="1"/>
</dbReference>
<evidence type="ECO:0000256" key="3">
    <source>
        <dbReference type="ARBA" id="ARBA00022450"/>
    </source>
</evidence>
<dbReference type="GO" id="GO:0008610">
    <property type="term" value="P:lipid biosynthetic process"/>
    <property type="evidence" value="ECO:0007669"/>
    <property type="project" value="UniProtKB-ARBA"/>
</dbReference>
<dbReference type="Gene3D" id="3.30.559.30">
    <property type="entry name" value="Nonribosomal peptide synthetase, condensation domain"/>
    <property type="match status" value="7"/>
</dbReference>
<dbReference type="Gene3D" id="3.30.300.30">
    <property type="match status" value="5"/>
</dbReference>
<dbReference type="PROSITE" id="PS00455">
    <property type="entry name" value="AMP_BINDING"/>
    <property type="match status" value="4"/>
</dbReference>
<dbReference type="InterPro" id="IPR020845">
    <property type="entry name" value="AMP-binding_CS"/>
</dbReference>
<dbReference type="PANTHER" id="PTHR45527:SF1">
    <property type="entry name" value="FATTY ACID SYNTHASE"/>
    <property type="match status" value="1"/>
</dbReference>
<organism evidence="8 9">
    <name type="scientific">Streptomyces typhae</name>
    <dbReference type="NCBI Taxonomy" id="2681492"/>
    <lineage>
        <taxon>Bacteria</taxon>
        <taxon>Bacillati</taxon>
        <taxon>Actinomycetota</taxon>
        <taxon>Actinomycetes</taxon>
        <taxon>Kitasatosporales</taxon>
        <taxon>Streptomycetaceae</taxon>
        <taxon>Streptomyces</taxon>
    </lineage>
</organism>
<dbReference type="InterPro" id="IPR009081">
    <property type="entry name" value="PP-bd_ACP"/>
</dbReference>
<evidence type="ECO:0000256" key="5">
    <source>
        <dbReference type="ARBA" id="ARBA00022737"/>
    </source>
</evidence>
<dbReference type="Pfam" id="PF00501">
    <property type="entry name" value="AMP-binding"/>
    <property type="match status" value="5"/>
</dbReference>
<dbReference type="InterPro" id="IPR001031">
    <property type="entry name" value="Thioesterase"/>
</dbReference>
<dbReference type="InterPro" id="IPR010071">
    <property type="entry name" value="AA_adenyl_dom"/>
</dbReference>
<keyword evidence="3" id="KW-0596">Phosphopantetheine</keyword>
<keyword evidence="6" id="KW-0045">Antibiotic biosynthesis</keyword>
<keyword evidence="9" id="KW-1185">Reference proteome</keyword>
<dbReference type="PANTHER" id="PTHR45527">
    <property type="entry name" value="NONRIBOSOMAL PEPTIDE SYNTHETASE"/>
    <property type="match status" value="1"/>
</dbReference>
<dbReference type="Gene3D" id="1.10.1200.10">
    <property type="entry name" value="ACP-like"/>
    <property type="match status" value="4"/>
</dbReference>
<dbReference type="Pfam" id="PF00668">
    <property type="entry name" value="Condensation"/>
    <property type="match status" value="7"/>
</dbReference>
<comment type="cofactor">
    <cofactor evidence="1">
        <name>pantetheine 4'-phosphate</name>
        <dbReference type="ChEBI" id="CHEBI:47942"/>
    </cofactor>
</comment>
<evidence type="ECO:0000259" key="7">
    <source>
        <dbReference type="PROSITE" id="PS50075"/>
    </source>
</evidence>
<feature type="domain" description="Carrier" evidence="7">
    <location>
        <begin position="975"/>
        <end position="1049"/>
    </location>
</feature>
<dbReference type="InterPro" id="IPR042099">
    <property type="entry name" value="ANL_N_sf"/>
</dbReference>
<evidence type="ECO:0000313" key="9">
    <source>
        <dbReference type="Proteomes" id="UP000483802"/>
    </source>
</evidence>
<feature type="domain" description="Carrier" evidence="7">
    <location>
        <begin position="3591"/>
        <end position="3665"/>
    </location>
</feature>
<dbReference type="GO" id="GO:0003824">
    <property type="term" value="F:catalytic activity"/>
    <property type="evidence" value="ECO:0007669"/>
    <property type="project" value="InterPro"/>
</dbReference>
<dbReference type="SMART" id="SM00824">
    <property type="entry name" value="PKS_TE"/>
    <property type="match status" value="1"/>
</dbReference>
<dbReference type="FunFam" id="3.40.50.980:FF:000001">
    <property type="entry name" value="Non-ribosomal peptide synthetase"/>
    <property type="match status" value="5"/>
</dbReference>
<dbReference type="InterPro" id="IPR036736">
    <property type="entry name" value="ACP-like_sf"/>
</dbReference>
<dbReference type="InterPro" id="IPR001242">
    <property type="entry name" value="Condensation_dom"/>
</dbReference>
<dbReference type="CDD" id="cd12117">
    <property type="entry name" value="A_NRPS_Srf_like"/>
    <property type="match status" value="2"/>
</dbReference>
<dbReference type="Gene3D" id="3.40.50.1820">
    <property type="entry name" value="alpha/beta hydrolase"/>
    <property type="match status" value="1"/>
</dbReference>
<dbReference type="GO" id="GO:0072330">
    <property type="term" value="P:monocarboxylic acid biosynthetic process"/>
    <property type="evidence" value="ECO:0007669"/>
    <property type="project" value="UniProtKB-ARBA"/>
</dbReference>
<dbReference type="InterPro" id="IPR020806">
    <property type="entry name" value="PKS_PP-bd"/>
</dbReference>
<comment type="caution">
    <text evidence="8">The sequence shown here is derived from an EMBL/GenBank/DDBJ whole genome shotgun (WGS) entry which is preliminary data.</text>
</comment>
<reference evidence="8 9" key="1">
    <citation type="submission" date="2019-11" db="EMBL/GenBank/DDBJ databases">
        <title>Streptomyces typhae sp. nov., a novel endophytic actinomycete isolated from the root of cattail pollen (Typha angustifolia L.).</title>
        <authorList>
            <person name="Peng C."/>
        </authorList>
    </citation>
    <scope>NUCLEOTIDE SEQUENCE [LARGE SCALE GENOMIC DNA]</scope>
    <source>
        <strain evidence="9">p1417</strain>
    </source>
</reference>
<comment type="similarity">
    <text evidence="2">Belongs to the ATP-dependent AMP-binding enzyme family.</text>
</comment>
<dbReference type="RefSeq" id="WP_157167967.1">
    <property type="nucleotide sequence ID" value="NZ_WPNZ01000017.1"/>
</dbReference>
<feature type="domain" description="Carrier" evidence="7">
    <location>
        <begin position="5130"/>
        <end position="5205"/>
    </location>
</feature>
<dbReference type="Pfam" id="PF13193">
    <property type="entry name" value="AMP-binding_C"/>
    <property type="match status" value="5"/>
</dbReference>
<dbReference type="GO" id="GO:0005829">
    <property type="term" value="C:cytosol"/>
    <property type="evidence" value="ECO:0007669"/>
    <property type="project" value="TreeGrafter"/>
</dbReference>
<dbReference type="InterPro" id="IPR025110">
    <property type="entry name" value="AMP-bd_C"/>
</dbReference>
<dbReference type="Gene3D" id="3.40.50.980">
    <property type="match status" value="8"/>
</dbReference>
<dbReference type="FunFam" id="1.10.1200.10:FF:000005">
    <property type="entry name" value="Nonribosomal peptide synthetase 1"/>
    <property type="match status" value="2"/>
</dbReference>
<gene>
    <name evidence="8" type="ORF">GPA10_28335</name>
</gene>
<name>A0A6L6X3X9_9ACTN</name>
<dbReference type="CDD" id="cd05930">
    <property type="entry name" value="A_NRPS"/>
    <property type="match status" value="2"/>
</dbReference>
<dbReference type="Gene3D" id="2.30.38.10">
    <property type="entry name" value="Luciferase, Domain 3"/>
    <property type="match status" value="4"/>
</dbReference>
<dbReference type="EMBL" id="WPNZ01000017">
    <property type="protein sequence ID" value="MVO88563.1"/>
    <property type="molecule type" value="Genomic_DNA"/>
</dbReference>
<dbReference type="CDD" id="cd19543">
    <property type="entry name" value="DCL_NRPS"/>
    <property type="match status" value="1"/>
</dbReference>
<dbReference type="FunFam" id="1.10.1200.10:FF:000016">
    <property type="entry name" value="Non-ribosomal peptide synthase"/>
    <property type="match status" value="3"/>
</dbReference>
<dbReference type="GO" id="GO:0043041">
    <property type="term" value="P:amino acid activation for nonribosomal peptide biosynthetic process"/>
    <property type="evidence" value="ECO:0007669"/>
    <property type="project" value="TreeGrafter"/>
</dbReference>
<feature type="domain" description="Carrier" evidence="7">
    <location>
        <begin position="6227"/>
        <end position="6302"/>
    </location>
</feature>
<keyword evidence="5" id="KW-0677">Repeat</keyword>
<dbReference type="Pfam" id="PF00550">
    <property type="entry name" value="PP-binding"/>
    <property type="match status" value="5"/>
</dbReference>
<evidence type="ECO:0000313" key="8">
    <source>
        <dbReference type="EMBL" id="MVO88563.1"/>
    </source>
</evidence>
<dbReference type="InterPro" id="IPR000873">
    <property type="entry name" value="AMP-dep_synth/lig_dom"/>
</dbReference>
<dbReference type="FunFam" id="3.40.50.12780:FF:000012">
    <property type="entry name" value="Non-ribosomal peptide synthetase"/>
    <property type="match status" value="3"/>
</dbReference>
<keyword evidence="4" id="KW-0597">Phosphoprotein</keyword>
<dbReference type="GO" id="GO:0044550">
    <property type="term" value="P:secondary metabolite biosynthetic process"/>
    <property type="evidence" value="ECO:0007669"/>
    <property type="project" value="UniProtKB-ARBA"/>
</dbReference>
<dbReference type="NCBIfam" id="TIGR01720">
    <property type="entry name" value="NRPS-para261"/>
    <property type="match status" value="2"/>
</dbReference>
<dbReference type="Gene3D" id="3.40.50.12780">
    <property type="entry name" value="N-terminal domain of ligase-like"/>
    <property type="match status" value="1"/>
</dbReference>
<evidence type="ECO:0000256" key="1">
    <source>
        <dbReference type="ARBA" id="ARBA00001957"/>
    </source>
</evidence>
<dbReference type="FunFam" id="2.30.38.10:FF:000001">
    <property type="entry name" value="Non-ribosomal peptide synthetase PvdI"/>
    <property type="match status" value="3"/>
</dbReference>
<evidence type="ECO:0000256" key="6">
    <source>
        <dbReference type="ARBA" id="ARBA00023194"/>
    </source>
</evidence>
<dbReference type="NCBIfam" id="NF004282">
    <property type="entry name" value="PRK05691.1"/>
    <property type="match status" value="5"/>
</dbReference>
<dbReference type="InterPro" id="IPR020802">
    <property type="entry name" value="TesA-like"/>
</dbReference>
<dbReference type="PROSITE" id="PS00012">
    <property type="entry name" value="PHOSPHOPANTETHEINE"/>
    <property type="match status" value="5"/>
</dbReference>
<dbReference type="SUPFAM" id="SSF53474">
    <property type="entry name" value="alpha/beta-Hydrolases"/>
    <property type="match status" value="1"/>
</dbReference>
<dbReference type="SUPFAM" id="SSF56801">
    <property type="entry name" value="Acetyl-CoA synthetase-like"/>
    <property type="match status" value="5"/>
</dbReference>